<keyword evidence="4" id="KW-0175">Coiled coil</keyword>
<keyword evidence="2 7" id="KW-0418">Kinase</keyword>
<organism evidence="7 8">
    <name type="scientific">Streptomyces cellostaticus</name>
    <dbReference type="NCBI Taxonomy" id="67285"/>
    <lineage>
        <taxon>Bacteria</taxon>
        <taxon>Bacillati</taxon>
        <taxon>Actinomycetota</taxon>
        <taxon>Actinomycetes</taxon>
        <taxon>Kitasatosporales</taxon>
        <taxon>Streptomycetaceae</taxon>
        <taxon>Streptomyces</taxon>
    </lineage>
</organism>
<keyword evidence="5" id="KW-1133">Transmembrane helix</keyword>
<evidence type="ECO:0000313" key="7">
    <source>
        <dbReference type="EMBL" id="KUM88503.1"/>
    </source>
</evidence>
<feature type="transmembrane region" description="Helical" evidence="5">
    <location>
        <begin position="40"/>
        <end position="66"/>
    </location>
</feature>
<feature type="transmembrane region" description="Helical" evidence="5">
    <location>
        <begin position="6"/>
        <end position="28"/>
    </location>
</feature>
<evidence type="ECO:0000259" key="6">
    <source>
        <dbReference type="Pfam" id="PF07730"/>
    </source>
</evidence>
<dbReference type="SUPFAM" id="SSF55874">
    <property type="entry name" value="ATPase domain of HSP90 chaperone/DNA topoisomerase II/histidine kinase"/>
    <property type="match status" value="1"/>
</dbReference>
<feature type="coiled-coil region" evidence="4">
    <location>
        <begin position="461"/>
        <end position="488"/>
    </location>
</feature>
<gene>
    <name evidence="7" type="ORF">AQI88_39965</name>
</gene>
<keyword evidence="3" id="KW-0902">Two-component regulatory system</keyword>
<feature type="domain" description="Signal transduction histidine kinase subgroup 3 dimerisation and phosphoacceptor" evidence="6">
    <location>
        <begin position="483"/>
        <end position="538"/>
    </location>
</feature>
<protein>
    <submittedName>
        <fullName evidence="7">Histidine kinase</fullName>
    </submittedName>
</protein>
<keyword evidence="5" id="KW-0472">Membrane</keyword>
<feature type="transmembrane region" description="Helical" evidence="5">
    <location>
        <begin position="323"/>
        <end position="346"/>
    </location>
</feature>
<evidence type="ECO:0000256" key="3">
    <source>
        <dbReference type="ARBA" id="ARBA00023012"/>
    </source>
</evidence>
<dbReference type="InterPro" id="IPR036890">
    <property type="entry name" value="HATPase_C_sf"/>
</dbReference>
<evidence type="ECO:0000256" key="1">
    <source>
        <dbReference type="ARBA" id="ARBA00022679"/>
    </source>
</evidence>
<keyword evidence="5" id="KW-0812">Transmembrane</keyword>
<comment type="caution">
    <text evidence="7">The sequence shown here is derived from an EMBL/GenBank/DDBJ whole genome shotgun (WGS) entry which is preliminary data.</text>
</comment>
<dbReference type="Gene3D" id="3.30.565.10">
    <property type="entry name" value="Histidine kinase-like ATPase, C-terminal domain"/>
    <property type="match status" value="2"/>
</dbReference>
<reference evidence="7 8" key="1">
    <citation type="submission" date="2015-10" db="EMBL/GenBank/DDBJ databases">
        <title>Draft genome sequence of Streptomyces cellostaticus DSM 40189, type strain for the species Streptomyces cellostaticus.</title>
        <authorList>
            <person name="Ruckert C."/>
            <person name="Winkler A."/>
            <person name="Kalinowski J."/>
            <person name="Kampfer P."/>
            <person name="Glaeser S."/>
        </authorList>
    </citation>
    <scope>NUCLEOTIDE SEQUENCE [LARGE SCALE GENOMIC DNA]</scope>
    <source>
        <strain evidence="7 8">DSM 40189</strain>
    </source>
</reference>
<dbReference type="InterPro" id="IPR011712">
    <property type="entry name" value="Sig_transdc_His_kin_sub3_dim/P"/>
</dbReference>
<dbReference type="InterPro" id="IPR050482">
    <property type="entry name" value="Sensor_HK_TwoCompSys"/>
</dbReference>
<evidence type="ECO:0000256" key="4">
    <source>
        <dbReference type="SAM" id="Coils"/>
    </source>
</evidence>
<sequence length="665" mass="68933">MAAFATVYLAAGSVLAPAVFGLQLFHVLPALRRRVPGRLWLLAAQGAVCYAAVYVTGASVGILGFLGGSLLLTPAWPLAVAVAAGAAVTGPVDSAISMVLMSLVIYGLTRLTQRADELHTARLGLTAAAVAEERLRIAGELSDGLGRGLAEITTGVRAALAKPDRAGPLLADVTRSARDCLADARSSAASYRSTSLAPEVTAARALLTTAGVPVQVRTGHTEPLGPAGALLADVLREAVTDVVRRGTATGCLIETAAEQGRIRLRVVSDGARTAEDESLGALPERITGAGGTVTTGLTPEGRHVVEAELPDAARPREPDGDRYAHLLSVALLVTVLVGFSLKSLLLVPGDRVLPAAACLALVVALQVRSVRGRHTVALAVMALCTYLPLLAFGRAWLGVAGFLAGPLPLAFRRRVAWPLAGCVTASVALIGAWLRLPLATTVNYTLSTVVTGLVVYGLLRLAQIVNELKEAQRQLARAAVVEERLRAARDLHDLLGHSLAGMLLTCELARRLPPERVPAELENVLAMAERGEADLRAATGGTGRMSLTAEAASVRAVLTAAGIEAEMSLAHDTLPAAAETALSAVLREAVTNVLRHSAARSCAISTAVEDGGTLLRVRNDGARGTRGRRGSSGIGNLTARLAALDGKLTVIAPGDGWFELVAWVP</sequence>
<dbReference type="PANTHER" id="PTHR24421">
    <property type="entry name" value="NITRATE/NITRITE SENSOR PROTEIN NARX-RELATED"/>
    <property type="match status" value="1"/>
</dbReference>
<feature type="transmembrane region" description="Helical" evidence="5">
    <location>
        <begin position="441"/>
        <end position="459"/>
    </location>
</feature>
<dbReference type="STRING" id="67285.AQI88_39965"/>
<dbReference type="Pfam" id="PF07730">
    <property type="entry name" value="HisKA_3"/>
    <property type="match status" value="2"/>
</dbReference>
<keyword evidence="1" id="KW-0808">Transferase</keyword>
<feature type="transmembrane region" description="Helical" evidence="5">
    <location>
        <begin position="352"/>
        <end position="370"/>
    </location>
</feature>
<keyword evidence="8" id="KW-1185">Reference proteome</keyword>
<dbReference type="GO" id="GO:0016020">
    <property type="term" value="C:membrane"/>
    <property type="evidence" value="ECO:0007669"/>
    <property type="project" value="InterPro"/>
</dbReference>
<accession>A0A124HAL9</accession>
<dbReference type="PANTHER" id="PTHR24421:SF63">
    <property type="entry name" value="SENSOR HISTIDINE KINASE DESK"/>
    <property type="match status" value="1"/>
</dbReference>
<feature type="transmembrane region" description="Helical" evidence="5">
    <location>
        <begin position="415"/>
        <end position="434"/>
    </location>
</feature>
<dbReference type="OrthoDB" id="5241784at2"/>
<dbReference type="GO" id="GO:0046983">
    <property type="term" value="F:protein dimerization activity"/>
    <property type="evidence" value="ECO:0007669"/>
    <property type="project" value="InterPro"/>
</dbReference>
<dbReference type="Proteomes" id="UP000054241">
    <property type="component" value="Unassembled WGS sequence"/>
</dbReference>
<feature type="domain" description="Signal transduction histidine kinase subgroup 3 dimerisation and phosphoacceptor" evidence="6">
    <location>
        <begin position="133"/>
        <end position="195"/>
    </location>
</feature>
<evidence type="ECO:0000313" key="8">
    <source>
        <dbReference type="Proteomes" id="UP000054241"/>
    </source>
</evidence>
<dbReference type="EMBL" id="LMWL01000093">
    <property type="protein sequence ID" value="KUM88503.1"/>
    <property type="molecule type" value="Genomic_DNA"/>
</dbReference>
<evidence type="ECO:0000256" key="2">
    <source>
        <dbReference type="ARBA" id="ARBA00022777"/>
    </source>
</evidence>
<feature type="transmembrane region" description="Helical" evidence="5">
    <location>
        <begin position="78"/>
        <end position="106"/>
    </location>
</feature>
<dbReference type="GO" id="GO:0000155">
    <property type="term" value="F:phosphorelay sensor kinase activity"/>
    <property type="evidence" value="ECO:0007669"/>
    <property type="project" value="InterPro"/>
</dbReference>
<evidence type="ECO:0000256" key="5">
    <source>
        <dbReference type="SAM" id="Phobius"/>
    </source>
</evidence>
<proteinExistence type="predicted"/>
<dbReference type="AlphaFoldDB" id="A0A124HAL9"/>
<dbReference type="Gene3D" id="1.20.5.1930">
    <property type="match status" value="2"/>
</dbReference>
<feature type="transmembrane region" description="Helical" evidence="5">
    <location>
        <begin position="377"/>
        <end position="403"/>
    </location>
</feature>
<name>A0A124HAL9_9ACTN</name>